<protein>
    <submittedName>
        <fullName evidence="2">Uncharacterized protein</fullName>
    </submittedName>
</protein>
<gene>
    <name evidence="2" type="ORF">MSHO_11650</name>
</gene>
<dbReference type="EMBL" id="AP022572">
    <property type="protein sequence ID" value="BBX55820.1"/>
    <property type="molecule type" value="Genomic_DNA"/>
</dbReference>
<reference evidence="2 3" key="1">
    <citation type="journal article" date="2019" name="Emerg. Microbes Infect.">
        <title>Comprehensive subspecies identification of 175 nontuberculous mycobacteria species based on 7547 genomic profiles.</title>
        <authorList>
            <person name="Matsumoto Y."/>
            <person name="Kinjo T."/>
            <person name="Motooka D."/>
            <person name="Nabeya D."/>
            <person name="Jung N."/>
            <person name="Uechi K."/>
            <person name="Horii T."/>
            <person name="Iida T."/>
            <person name="Fujita J."/>
            <person name="Nakamura S."/>
        </authorList>
    </citation>
    <scope>NUCLEOTIDE SEQUENCE [LARGE SCALE GENOMIC DNA]</scope>
    <source>
        <strain evidence="2 3">JCM 12657</strain>
    </source>
</reference>
<organism evidence="2 3">
    <name type="scientific">Mycobacterium shottsii</name>
    <dbReference type="NCBI Taxonomy" id="133549"/>
    <lineage>
        <taxon>Bacteria</taxon>
        <taxon>Bacillati</taxon>
        <taxon>Actinomycetota</taxon>
        <taxon>Actinomycetes</taxon>
        <taxon>Mycobacteriales</taxon>
        <taxon>Mycobacteriaceae</taxon>
        <taxon>Mycobacterium</taxon>
        <taxon>Mycobacterium ulcerans group</taxon>
    </lineage>
</organism>
<feature type="region of interest" description="Disordered" evidence="1">
    <location>
        <begin position="1"/>
        <end position="63"/>
    </location>
</feature>
<dbReference type="Proteomes" id="UP000467164">
    <property type="component" value="Chromosome"/>
</dbReference>
<sequence>MAITVTPPANATSHSPDRNDAAAKYNATNDDEHAVSTDTAGPSSPNKYATRPEATLAAADVNP</sequence>
<name>A0A7I7L836_9MYCO</name>
<evidence type="ECO:0000256" key="1">
    <source>
        <dbReference type="SAM" id="MobiDB-lite"/>
    </source>
</evidence>
<evidence type="ECO:0000313" key="3">
    <source>
        <dbReference type="Proteomes" id="UP000467164"/>
    </source>
</evidence>
<feature type="compositionally biased region" description="Polar residues" evidence="1">
    <location>
        <begin position="36"/>
        <end position="47"/>
    </location>
</feature>
<dbReference type="KEGG" id="msho:MSHO_11650"/>
<proteinExistence type="predicted"/>
<evidence type="ECO:0000313" key="2">
    <source>
        <dbReference type="EMBL" id="BBX55820.1"/>
    </source>
</evidence>
<accession>A0A7I7L836</accession>
<keyword evidence="3" id="KW-1185">Reference proteome</keyword>
<dbReference type="AlphaFoldDB" id="A0A7I7L836"/>